<name>A0A0G0VZD2_9BACT</name>
<gene>
    <name evidence="1" type="ORF">UU56_C0001G0049</name>
</gene>
<dbReference type="Proteomes" id="UP000034493">
    <property type="component" value="Unassembled WGS sequence"/>
</dbReference>
<reference evidence="1 2" key="1">
    <citation type="journal article" date="2015" name="Nature">
        <title>rRNA introns, odd ribosomes, and small enigmatic genomes across a large radiation of phyla.</title>
        <authorList>
            <person name="Brown C.T."/>
            <person name="Hug L.A."/>
            <person name="Thomas B.C."/>
            <person name="Sharon I."/>
            <person name="Castelle C.J."/>
            <person name="Singh A."/>
            <person name="Wilkins M.J."/>
            <person name="Williams K.H."/>
            <person name="Banfield J.F."/>
        </authorList>
    </citation>
    <scope>NUCLEOTIDE SEQUENCE [LARGE SCALE GENOMIC DNA]</scope>
</reference>
<protein>
    <submittedName>
        <fullName evidence="1">Uncharacterized protein</fullName>
    </submittedName>
</protein>
<evidence type="ECO:0000313" key="2">
    <source>
        <dbReference type="Proteomes" id="UP000034493"/>
    </source>
</evidence>
<comment type="caution">
    <text evidence="1">The sequence shown here is derived from an EMBL/GenBank/DDBJ whole genome shotgun (WGS) entry which is preliminary data.</text>
</comment>
<sequence>MNKNRPLKNPGGRPKTLLSEEQKHIAIKYAESAGFYKKSIAAILQIDRKTFDRILKLDKEFTLDLKRSDSIFYGNLVSRAKPEFILRTRFPEEFPDQPRSRKAQEDNVHNQKLKEFLDNWKNRHKLEGTSINATGESS</sequence>
<organism evidence="1 2">
    <name type="scientific">Candidatus Curtissbacteria bacterium GW2011_GWA2_41_24</name>
    <dbReference type="NCBI Taxonomy" id="1618411"/>
    <lineage>
        <taxon>Bacteria</taxon>
        <taxon>Candidatus Curtissiibacteriota</taxon>
    </lineage>
</organism>
<accession>A0A0G0VZD2</accession>
<dbReference type="EMBL" id="LCBC01000001">
    <property type="protein sequence ID" value="KKS05082.1"/>
    <property type="molecule type" value="Genomic_DNA"/>
</dbReference>
<dbReference type="AlphaFoldDB" id="A0A0G0VZD2"/>
<proteinExistence type="predicted"/>
<evidence type="ECO:0000313" key="1">
    <source>
        <dbReference type="EMBL" id="KKS05082.1"/>
    </source>
</evidence>